<accession>A0A9Q8PE57</accession>
<keyword evidence="3" id="KW-1185">Reference proteome</keyword>
<gene>
    <name evidence="2" type="ORF">CLAFUR5_11200</name>
</gene>
<sequence length="153" mass="17213">MLELVELHVDMARPVSRDTTIGHHPRLLHIRYNRTVGGTTMFHTLQPARPQVQQSQPQNAHYQHQIRHNPTEAQPAQLMTAPRSQTEAMPPTRTPPMPSVPLQPVYNPATTHPVFFMNSFRKPPFPLPLDAGLNPVATGYVFARDGMATKTKL</sequence>
<evidence type="ECO:0000256" key="1">
    <source>
        <dbReference type="SAM" id="MobiDB-lite"/>
    </source>
</evidence>
<dbReference type="AlphaFoldDB" id="A0A9Q8PE57"/>
<protein>
    <submittedName>
        <fullName evidence="2">Uncharacterized protein</fullName>
    </submittedName>
</protein>
<dbReference type="KEGG" id="ffu:CLAFUR5_11200"/>
<name>A0A9Q8PE57_PASFU</name>
<dbReference type="EMBL" id="CP090170">
    <property type="protein sequence ID" value="UJO20805.1"/>
    <property type="molecule type" value="Genomic_DNA"/>
</dbReference>
<dbReference type="GeneID" id="71991078"/>
<feature type="region of interest" description="Disordered" evidence="1">
    <location>
        <begin position="74"/>
        <end position="98"/>
    </location>
</feature>
<evidence type="ECO:0000313" key="2">
    <source>
        <dbReference type="EMBL" id="UJO20805.1"/>
    </source>
</evidence>
<dbReference type="OrthoDB" id="3535086at2759"/>
<organism evidence="2 3">
    <name type="scientific">Passalora fulva</name>
    <name type="common">Tomato leaf mold</name>
    <name type="synonym">Cladosporium fulvum</name>
    <dbReference type="NCBI Taxonomy" id="5499"/>
    <lineage>
        <taxon>Eukaryota</taxon>
        <taxon>Fungi</taxon>
        <taxon>Dikarya</taxon>
        <taxon>Ascomycota</taxon>
        <taxon>Pezizomycotina</taxon>
        <taxon>Dothideomycetes</taxon>
        <taxon>Dothideomycetidae</taxon>
        <taxon>Mycosphaerellales</taxon>
        <taxon>Mycosphaerellaceae</taxon>
        <taxon>Fulvia</taxon>
    </lineage>
</organism>
<dbReference type="RefSeq" id="XP_047765171.1">
    <property type="nucleotide sequence ID" value="XM_047910348.1"/>
</dbReference>
<reference evidence="2" key="2">
    <citation type="journal article" date="2022" name="Microb. Genom.">
        <title>A chromosome-scale genome assembly of the tomato pathogen Cladosporium fulvum reveals a compartmentalized genome architecture and the presence of a dispensable chromosome.</title>
        <authorList>
            <person name="Zaccaron A.Z."/>
            <person name="Chen L.H."/>
            <person name="Samaras A."/>
            <person name="Stergiopoulos I."/>
        </authorList>
    </citation>
    <scope>NUCLEOTIDE SEQUENCE</scope>
    <source>
        <strain evidence="2">Race5_Kim</strain>
    </source>
</reference>
<reference evidence="2" key="1">
    <citation type="submission" date="2021-12" db="EMBL/GenBank/DDBJ databases">
        <authorList>
            <person name="Zaccaron A."/>
            <person name="Stergiopoulos I."/>
        </authorList>
    </citation>
    <scope>NUCLEOTIDE SEQUENCE</scope>
    <source>
        <strain evidence="2">Race5_Kim</strain>
    </source>
</reference>
<proteinExistence type="predicted"/>
<evidence type="ECO:0000313" key="3">
    <source>
        <dbReference type="Proteomes" id="UP000756132"/>
    </source>
</evidence>
<dbReference type="Proteomes" id="UP000756132">
    <property type="component" value="Chromosome 8"/>
</dbReference>